<feature type="coiled-coil region" evidence="20">
    <location>
        <begin position="606"/>
        <end position="633"/>
    </location>
</feature>
<dbReference type="InterPro" id="IPR016163">
    <property type="entry name" value="Ald_DH_C"/>
</dbReference>
<dbReference type="Pfam" id="PF14850">
    <property type="entry name" value="Pro_dh-DNA_bdg"/>
    <property type="match status" value="1"/>
</dbReference>
<comment type="similarity">
    <text evidence="16 18">In the N-terminal section; belongs to the proline dehydrogenase family.</text>
</comment>
<dbReference type="FunFam" id="3.20.20.220:FF:000004">
    <property type="entry name" value="Bifunctional protein PutA"/>
    <property type="match status" value="1"/>
</dbReference>
<dbReference type="FunFam" id="3.40.309.10:FF:000005">
    <property type="entry name" value="1-pyrroline-5-carboxylate dehydrogenase 1"/>
    <property type="match status" value="1"/>
</dbReference>
<dbReference type="EC" id="1.5.5.2" evidence="18"/>
<evidence type="ECO:0000313" key="25">
    <source>
        <dbReference type="Proteomes" id="UP000185678"/>
    </source>
</evidence>
<feature type="active site" evidence="19">
    <location>
        <position position="784"/>
    </location>
</feature>
<evidence type="ECO:0000256" key="12">
    <source>
        <dbReference type="ARBA" id="ARBA00023163"/>
    </source>
</evidence>
<dbReference type="GO" id="GO:0009898">
    <property type="term" value="C:cytoplasmic side of plasma membrane"/>
    <property type="evidence" value="ECO:0007669"/>
    <property type="project" value="TreeGrafter"/>
</dbReference>
<dbReference type="InterPro" id="IPR015590">
    <property type="entry name" value="Aldehyde_DH_dom"/>
</dbReference>
<evidence type="ECO:0000256" key="20">
    <source>
        <dbReference type="SAM" id="Coils"/>
    </source>
</evidence>
<dbReference type="InterPro" id="IPR002872">
    <property type="entry name" value="Proline_DH_dom"/>
</dbReference>
<dbReference type="GO" id="GO:0003700">
    <property type="term" value="F:DNA-binding transcription factor activity"/>
    <property type="evidence" value="ECO:0007669"/>
    <property type="project" value="InterPro"/>
</dbReference>
<protein>
    <recommendedName>
        <fullName evidence="18">Bifunctional protein PutA</fullName>
    </recommendedName>
    <domain>
        <recommendedName>
            <fullName evidence="18">Proline dehydrogenase</fullName>
            <ecNumber evidence="18">1.5.5.2</ecNumber>
        </recommendedName>
        <alternativeName>
            <fullName evidence="18">Proline oxidase</fullName>
        </alternativeName>
    </domain>
    <domain>
        <recommendedName>
            <fullName evidence="18">Delta-1-pyrroline-5-carboxylate dehydrogenase</fullName>
            <shortName evidence="18">P5C dehydrogenase</shortName>
            <ecNumber evidence="18">1.2.1.88</ecNumber>
        </recommendedName>
        <alternativeName>
            <fullName evidence="18">L-glutamate gamma-semialdehyde dehydrogenase</fullName>
        </alternativeName>
    </domain>
</protein>
<evidence type="ECO:0000256" key="8">
    <source>
        <dbReference type="ARBA" id="ARBA00023015"/>
    </source>
</evidence>
<keyword evidence="20" id="KW-0175">Coiled coil</keyword>
<comment type="cofactor">
    <cofactor evidence="1 18">
        <name>FAD</name>
        <dbReference type="ChEBI" id="CHEBI:57692"/>
    </cofactor>
</comment>
<dbReference type="PIRSF" id="PIRSF000197">
    <property type="entry name" value="Bifunct_PutA"/>
    <property type="match status" value="1"/>
</dbReference>
<dbReference type="EMBL" id="FTOA01000001">
    <property type="protein sequence ID" value="SIS42273.1"/>
    <property type="molecule type" value="Genomic_DNA"/>
</dbReference>
<evidence type="ECO:0000256" key="14">
    <source>
        <dbReference type="ARBA" id="ARBA00048142"/>
    </source>
</evidence>
<dbReference type="Pfam" id="PF01619">
    <property type="entry name" value="Pro_dh"/>
    <property type="match status" value="1"/>
</dbReference>
<dbReference type="InterPro" id="IPR016160">
    <property type="entry name" value="Ald_DH_CS_CYS"/>
</dbReference>
<evidence type="ECO:0000256" key="10">
    <source>
        <dbReference type="ARBA" id="ARBA00023062"/>
    </source>
</evidence>
<dbReference type="InterPro" id="IPR016162">
    <property type="entry name" value="Ald_DH_N"/>
</dbReference>
<reference evidence="24 25" key="1">
    <citation type="submission" date="2017-01" db="EMBL/GenBank/DDBJ databases">
        <authorList>
            <person name="Mah S.A."/>
            <person name="Swanson W.J."/>
            <person name="Moy G.W."/>
            <person name="Vacquier V.D."/>
        </authorList>
    </citation>
    <scope>NUCLEOTIDE SEQUENCE [LARGE SCALE GENOMIC DNA]</scope>
    <source>
        <strain evidence="24 25">DSM 11589</strain>
    </source>
</reference>
<keyword evidence="10 18" id="KW-0642">Proline metabolism</keyword>
<feature type="domain" description="Aldehyde dehydrogenase" evidence="21">
    <location>
        <begin position="567"/>
        <end position="1005"/>
    </location>
</feature>
<keyword evidence="8 18" id="KW-0805">Transcription regulation</keyword>
<dbReference type="SUPFAM" id="SSF53720">
    <property type="entry name" value="ALDH-like"/>
    <property type="match status" value="2"/>
</dbReference>
<dbReference type="SUPFAM" id="SSF81935">
    <property type="entry name" value="N-terminal domain of bifunctional PutA protein"/>
    <property type="match status" value="1"/>
</dbReference>
<evidence type="ECO:0000256" key="15">
    <source>
        <dbReference type="ARBA" id="ARBA00048779"/>
    </source>
</evidence>
<dbReference type="InterPro" id="IPR016161">
    <property type="entry name" value="Ald_DH/histidinol_DH"/>
</dbReference>
<gene>
    <name evidence="24" type="ORF">SAMN05421779_101782</name>
</gene>
<dbReference type="RefSeq" id="WP_076398823.1">
    <property type="nucleotide sequence ID" value="NZ_FTOA01000001.1"/>
</dbReference>
<dbReference type="SUPFAM" id="SSF51730">
    <property type="entry name" value="FAD-linked oxidoreductase"/>
    <property type="match status" value="1"/>
</dbReference>
<dbReference type="CDD" id="cd07125">
    <property type="entry name" value="ALDH_PutA-P5CDH"/>
    <property type="match status" value="1"/>
</dbReference>
<keyword evidence="11 18" id="KW-0238">DNA-binding</keyword>
<evidence type="ECO:0000256" key="6">
    <source>
        <dbReference type="ARBA" id="ARBA00022827"/>
    </source>
</evidence>
<comment type="pathway">
    <text evidence="2 18">Amino-acid degradation; L-proline degradation into L-glutamate; L-glutamate from L-proline: step 1/2.</text>
</comment>
<dbReference type="GO" id="GO:0003842">
    <property type="term" value="F:L-glutamate gamma-semialdehyde dehydrogenase activity"/>
    <property type="evidence" value="ECO:0007669"/>
    <property type="project" value="UniProtKB-UniRule"/>
</dbReference>
<dbReference type="GO" id="GO:0010133">
    <property type="term" value="P:L-proline catabolic process to L-glutamate"/>
    <property type="evidence" value="ECO:0007669"/>
    <property type="project" value="UniProtKB-UniRule"/>
</dbReference>
<evidence type="ECO:0000256" key="5">
    <source>
        <dbReference type="ARBA" id="ARBA00022630"/>
    </source>
</evidence>
<dbReference type="NCBIfam" id="NF008869">
    <property type="entry name" value="PRK11904.1"/>
    <property type="match status" value="1"/>
</dbReference>
<feature type="domain" description="Aldehyde dehydrogenase" evidence="21">
    <location>
        <begin position="1045"/>
        <end position="1215"/>
    </location>
</feature>
<evidence type="ECO:0000259" key="23">
    <source>
        <dbReference type="Pfam" id="PF14850"/>
    </source>
</evidence>
<keyword evidence="6 18" id="KW-0274">FAD</keyword>
<evidence type="ECO:0000256" key="19">
    <source>
        <dbReference type="PIRSR" id="PIRSR000197-1"/>
    </source>
</evidence>
<comment type="catalytic activity">
    <reaction evidence="15 18">
        <text>L-proline + a quinone = (S)-1-pyrroline-5-carboxylate + a quinol + H(+)</text>
        <dbReference type="Rhea" id="RHEA:23784"/>
        <dbReference type="ChEBI" id="CHEBI:15378"/>
        <dbReference type="ChEBI" id="CHEBI:17388"/>
        <dbReference type="ChEBI" id="CHEBI:24646"/>
        <dbReference type="ChEBI" id="CHEBI:60039"/>
        <dbReference type="ChEBI" id="CHEBI:132124"/>
        <dbReference type="EC" id="1.5.5.2"/>
    </reaction>
</comment>
<dbReference type="GO" id="GO:0004657">
    <property type="term" value="F:proline dehydrogenase activity"/>
    <property type="evidence" value="ECO:0007669"/>
    <property type="project" value="UniProtKB-UniRule"/>
</dbReference>
<evidence type="ECO:0000256" key="13">
    <source>
        <dbReference type="ARBA" id="ARBA00023268"/>
    </source>
</evidence>
<dbReference type="GO" id="GO:0003677">
    <property type="term" value="F:DNA binding"/>
    <property type="evidence" value="ECO:0007669"/>
    <property type="project" value="UniProtKB-KW"/>
</dbReference>
<dbReference type="Gene3D" id="3.40.309.10">
    <property type="entry name" value="Aldehyde Dehydrogenase, Chain A, domain 2"/>
    <property type="match status" value="1"/>
</dbReference>
<dbReference type="PANTHER" id="PTHR42862">
    <property type="entry name" value="DELTA-1-PYRROLINE-5-CARBOXYLATE DEHYDROGENASE 1, ISOFORM A-RELATED"/>
    <property type="match status" value="1"/>
</dbReference>
<dbReference type="NCBIfam" id="TIGR01238">
    <property type="entry name" value="D1pyr5carbox3"/>
    <property type="match status" value="1"/>
</dbReference>
<comment type="catalytic activity">
    <reaction evidence="14 18">
        <text>L-glutamate 5-semialdehyde + NAD(+) + H2O = L-glutamate + NADH + 2 H(+)</text>
        <dbReference type="Rhea" id="RHEA:30235"/>
        <dbReference type="ChEBI" id="CHEBI:15377"/>
        <dbReference type="ChEBI" id="CHEBI:15378"/>
        <dbReference type="ChEBI" id="CHEBI:29985"/>
        <dbReference type="ChEBI" id="CHEBI:57540"/>
        <dbReference type="ChEBI" id="CHEBI:57945"/>
        <dbReference type="ChEBI" id="CHEBI:58066"/>
        <dbReference type="EC" id="1.2.1.88"/>
    </reaction>
</comment>
<sequence length="1291" mass="137689">MLHHTPTPSWRDFLAADYRRDEDAVVSERVAAARINDPQRQEQIRQRARSLIQSVRDNRLRKGGVDALMHEYDLSTQEGLVLMCLAEALLRIPDSDTADALIRDKLAGTDWEKHLGNSSSIFVNASTIGLMLTGRILGKGDLPTDAPNGVMRRLVSRLGEPVIRQALRQAMRIMGKQFVLGRTMAEAMERGADSEKRGYRYSFDMLGEAARTEEDAQKYYVSYEQAIHAIGKASNGRGVIAGPGISVKLSALYPRYEVAKREQVLDILTRRTLELAKIAKAYDIGFCVDAEEAERLELSLEVMEAVYGNQALDGWTGFGLAIQAYSKRTYKLIDVLAEMSKRVGRRMNVRLVKGAYWDAEIKRAQDLGLPDYPVYTRKVSTDVSYMACARKLFDYGDLFFPQFATHNALTVATILELSQGRQFEFQRLHGMGEELYDEITPADRLGIACRIYAPVGGHAELLSYLVRRLLENGSNSSFVNRLVDDKTPIEDIIADPVARVAALASKRHPYIPMPKALYGQQRRNSSGLDLSDSLLNERLFADLTAHAQTQPKAGPIINGVERTAGAKAVLSPADRDTLVGYAAEATVDEAKAAMAAAQAAFPAWSATSAEDRAATLERAADALEARMTEFMSLCLREAGKTLPDGVAEVREAVDFLRYYAIEARKQAAAGLKGRGVFVCISPWNFPLAIFTGQVVAALVVGNTVVAKPAEQTTLVAAAMVRLLHDAGIPTGALQLVPGLGETVGAALVSDERVAGIAFTGSVEVAHILNRTLARRGQSIPLIAETGGLNAMIVDSSALPEQVIRDAVLSAFGSAGQRCSALRVMYVQTDVADGIMKMLKGAMEELRVGDPARLDTDVGPVIDAPALEALEKHAQRMDREARLIATSPLSSDARNGTFFAPRAYEISNLKALPHEVFGPILHVVRYQASELPAILREVRDTGYGLTMGIHTRIDANARRIQAASAVGNTYVNRSMIGAVVGVQPFGGEGLSGTGPKAGGPNYLTRFGRFAEQVAPQAQAGTDLAQQAARVAASSLPAALTPASSAALGRAAEALALHAPARPAAVEARVALVQSLLSALSSQAATVAATLLRDGGAVSAEQAAQQVALSLDGLNRLQAQTLEETAKPLALPGPTGERNEMSVHPRGVVAVVAAQNGSFSGFVLRVAAALAGGNRVVAAGVASLASALSALLKTAAVPSDLATVHAANQEELCALLTSLDLQAAGLEGDLPQAVATLAARPRAIIPVDSDPVSPATLHRYLVERSLSVDMTAAGGNASLLMLNEDAPAAQAAA</sequence>
<dbReference type="InterPro" id="IPR024082">
    <property type="entry name" value="PRODH_PutA_dom_II"/>
</dbReference>
<keyword evidence="12 18" id="KW-0804">Transcription</keyword>
<evidence type="ECO:0000256" key="1">
    <source>
        <dbReference type="ARBA" id="ARBA00001974"/>
    </source>
</evidence>
<dbReference type="PROSITE" id="PS00070">
    <property type="entry name" value="ALDEHYDE_DEHYDR_CYS"/>
    <property type="match status" value="1"/>
</dbReference>
<evidence type="ECO:0000256" key="18">
    <source>
        <dbReference type="PIRNR" id="PIRNR000197"/>
    </source>
</evidence>
<dbReference type="InterPro" id="IPR050485">
    <property type="entry name" value="Proline_metab_enzyme"/>
</dbReference>
<comment type="similarity">
    <text evidence="17 18">In the C-terminal section; belongs to the aldehyde dehydrogenase family.</text>
</comment>
<evidence type="ECO:0000256" key="3">
    <source>
        <dbReference type="ARBA" id="ARBA00004786"/>
    </source>
</evidence>
<dbReference type="STRING" id="80876.SAMN05421779_101782"/>
<dbReference type="Pfam" id="PF00171">
    <property type="entry name" value="Aldedh"/>
    <property type="match status" value="2"/>
</dbReference>
<keyword evidence="13" id="KW-0511">Multifunctional enzyme</keyword>
<evidence type="ECO:0000259" key="21">
    <source>
        <dbReference type="Pfam" id="PF00171"/>
    </source>
</evidence>
<evidence type="ECO:0000256" key="2">
    <source>
        <dbReference type="ARBA" id="ARBA00004739"/>
    </source>
</evidence>
<keyword evidence="7 18" id="KW-0560">Oxidoreductase</keyword>
<accession>A0A1N7IYU2</accession>
<comment type="function">
    <text evidence="18">Oxidizes proline to glutamate for use as a carbon and nitrogen source.</text>
</comment>
<dbReference type="Gene3D" id="3.20.20.220">
    <property type="match status" value="1"/>
</dbReference>
<feature type="domain" description="Proline dehydrogenase PutA" evidence="23">
    <location>
        <begin position="65"/>
        <end position="178"/>
    </location>
</feature>
<evidence type="ECO:0000256" key="17">
    <source>
        <dbReference type="ARBA" id="ARBA00060911"/>
    </source>
</evidence>
<proteinExistence type="inferred from homology"/>
<dbReference type="Proteomes" id="UP000185678">
    <property type="component" value="Unassembled WGS sequence"/>
</dbReference>
<comment type="pathway">
    <text evidence="3 18">Amino-acid degradation; L-proline degradation into L-glutamate; L-glutamate from L-proline: step 2/2.</text>
</comment>
<feature type="domain" description="Proline dehydrogenase" evidence="22">
    <location>
        <begin position="188"/>
        <end position="481"/>
    </location>
</feature>
<name>A0A1N7IYU2_9PROT</name>
<dbReference type="EC" id="1.2.1.88" evidence="18"/>
<dbReference type="InterPro" id="IPR024089">
    <property type="entry name" value="PRODH_PutA_dom_I/II"/>
</dbReference>
<evidence type="ECO:0000256" key="11">
    <source>
        <dbReference type="ARBA" id="ARBA00023125"/>
    </source>
</evidence>
<evidence type="ECO:0000259" key="22">
    <source>
        <dbReference type="Pfam" id="PF01619"/>
    </source>
</evidence>
<keyword evidence="9 18" id="KW-0520">NAD</keyword>
<keyword evidence="25" id="KW-1185">Reference proteome</keyword>
<keyword evidence="4 18" id="KW-0678">Repressor</keyword>
<dbReference type="PANTHER" id="PTHR42862:SF1">
    <property type="entry name" value="DELTA-1-PYRROLINE-5-CARBOXYLATE DEHYDROGENASE 2, ISOFORM A-RELATED"/>
    <property type="match status" value="1"/>
</dbReference>
<evidence type="ECO:0000256" key="4">
    <source>
        <dbReference type="ARBA" id="ARBA00022491"/>
    </source>
</evidence>
<organism evidence="24 25">
    <name type="scientific">Insolitispirillum peregrinum</name>
    <dbReference type="NCBI Taxonomy" id="80876"/>
    <lineage>
        <taxon>Bacteria</taxon>
        <taxon>Pseudomonadati</taxon>
        <taxon>Pseudomonadota</taxon>
        <taxon>Alphaproteobacteria</taxon>
        <taxon>Rhodospirillales</taxon>
        <taxon>Novispirillaceae</taxon>
        <taxon>Insolitispirillum</taxon>
    </lineage>
</organism>
<dbReference type="OrthoDB" id="9812625at2"/>
<dbReference type="InterPro" id="IPR029041">
    <property type="entry name" value="FAD-linked_oxidoreductase-like"/>
</dbReference>
<dbReference type="InterPro" id="IPR005933">
    <property type="entry name" value="PutA_C"/>
</dbReference>
<evidence type="ECO:0000313" key="24">
    <source>
        <dbReference type="EMBL" id="SIS42273.1"/>
    </source>
</evidence>
<dbReference type="InterPro" id="IPR025703">
    <property type="entry name" value="Bifunct_PutA"/>
</dbReference>
<evidence type="ECO:0000256" key="7">
    <source>
        <dbReference type="ARBA" id="ARBA00023002"/>
    </source>
</evidence>
<dbReference type="UniPathway" id="UPA00261">
    <property type="reaction ID" value="UER00373"/>
</dbReference>
<dbReference type="Gene3D" id="1.20.5.460">
    <property type="entry name" value="Single helix bin"/>
    <property type="match status" value="1"/>
</dbReference>
<evidence type="ECO:0000256" key="16">
    <source>
        <dbReference type="ARBA" id="ARBA00060889"/>
    </source>
</evidence>
<feature type="active site" evidence="19">
    <location>
        <position position="818"/>
    </location>
</feature>
<keyword evidence="5 18" id="KW-0285">Flavoprotein</keyword>
<dbReference type="Gene3D" id="3.40.605.10">
    <property type="entry name" value="Aldehyde Dehydrogenase, Chain A, domain 1"/>
    <property type="match status" value="2"/>
</dbReference>
<evidence type="ECO:0000256" key="9">
    <source>
        <dbReference type="ARBA" id="ARBA00023027"/>
    </source>
</evidence>